<dbReference type="EMBL" id="JABXBU010000493">
    <property type="protein sequence ID" value="KAF8784153.1"/>
    <property type="molecule type" value="Genomic_DNA"/>
</dbReference>
<dbReference type="Proteomes" id="UP000807504">
    <property type="component" value="Unassembled WGS sequence"/>
</dbReference>
<accession>A0A8T0F573</accession>
<name>A0A8T0F573_ARGBR</name>
<dbReference type="AlphaFoldDB" id="A0A8T0F573"/>
<protein>
    <submittedName>
        <fullName evidence="1">Uncharacterized protein</fullName>
    </submittedName>
</protein>
<reference evidence="1" key="1">
    <citation type="journal article" date="2020" name="bioRxiv">
        <title>Chromosome-level reference genome of the European wasp spider Argiope bruennichi: a resource for studies on range expansion and evolutionary adaptation.</title>
        <authorList>
            <person name="Sheffer M.M."/>
            <person name="Hoppe A."/>
            <person name="Krehenwinkel H."/>
            <person name="Uhl G."/>
            <person name="Kuss A.W."/>
            <person name="Jensen L."/>
            <person name="Jensen C."/>
            <person name="Gillespie R.G."/>
            <person name="Hoff K.J."/>
            <person name="Prost S."/>
        </authorList>
    </citation>
    <scope>NUCLEOTIDE SEQUENCE</scope>
</reference>
<reference evidence="1" key="2">
    <citation type="submission" date="2020-06" db="EMBL/GenBank/DDBJ databases">
        <authorList>
            <person name="Sheffer M."/>
        </authorList>
    </citation>
    <scope>NUCLEOTIDE SEQUENCE</scope>
</reference>
<organism evidence="1 2">
    <name type="scientific">Argiope bruennichi</name>
    <name type="common">Wasp spider</name>
    <name type="synonym">Aranea bruennichi</name>
    <dbReference type="NCBI Taxonomy" id="94029"/>
    <lineage>
        <taxon>Eukaryota</taxon>
        <taxon>Metazoa</taxon>
        <taxon>Ecdysozoa</taxon>
        <taxon>Arthropoda</taxon>
        <taxon>Chelicerata</taxon>
        <taxon>Arachnida</taxon>
        <taxon>Araneae</taxon>
        <taxon>Araneomorphae</taxon>
        <taxon>Entelegynae</taxon>
        <taxon>Araneoidea</taxon>
        <taxon>Araneidae</taxon>
        <taxon>Argiope</taxon>
    </lineage>
</organism>
<comment type="caution">
    <text evidence="1">The sequence shown here is derived from an EMBL/GenBank/DDBJ whole genome shotgun (WGS) entry which is preliminary data.</text>
</comment>
<evidence type="ECO:0000313" key="1">
    <source>
        <dbReference type="EMBL" id="KAF8784153.1"/>
    </source>
</evidence>
<proteinExistence type="predicted"/>
<evidence type="ECO:0000313" key="2">
    <source>
        <dbReference type="Proteomes" id="UP000807504"/>
    </source>
</evidence>
<sequence length="153" mass="17794">MEGGGRSDASSTSSKCSVRSVYPGYLSQPTEFIREIEQRCNTLCQVYRSLKDSQTSLKLYESGQNLPRHITNENIRQDWIEEHKRRITMYEEKLKNSKPCIKRNCCVHNWAKNLCAHIKHLQTRTQQQKTIASTFIDTLKQMKETHLVAHSIP</sequence>
<gene>
    <name evidence="1" type="ORF">HNY73_011617</name>
</gene>
<keyword evidence="2" id="KW-1185">Reference proteome</keyword>